<dbReference type="GO" id="GO:0003676">
    <property type="term" value="F:nucleic acid binding"/>
    <property type="evidence" value="ECO:0007669"/>
    <property type="project" value="InterPro"/>
</dbReference>
<dbReference type="AlphaFoldDB" id="A0A0L7RAI6"/>
<dbReference type="GO" id="GO:0032259">
    <property type="term" value="P:methylation"/>
    <property type="evidence" value="ECO:0007669"/>
    <property type="project" value="UniProtKB-KW"/>
</dbReference>
<protein>
    <submittedName>
        <fullName evidence="1">Histone-lysine N-methyltransferase SETMAR</fullName>
    </submittedName>
</protein>
<keyword evidence="1" id="KW-0489">Methyltransferase</keyword>
<dbReference type="Proteomes" id="UP000053825">
    <property type="component" value="Unassembled WGS sequence"/>
</dbReference>
<evidence type="ECO:0000313" key="1">
    <source>
        <dbReference type="EMBL" id="KOC67850.1"/>
    </source>
</evidence>
<keyword evidence="2" id="KW-1185">Reference proteome</keyword>
<feature type="non-terminal residue" evidence="1">
    <location>
        <position position="1"/>
    </location>
</feature>
<evidence type="ECO:0000313" key="2">
    <source>
        <dbReference type="Proteomes" id="UP000053825"/>
    </source>
</evidence>
<dbReference type="Gene3D" id="3.30.420.10">
    <property type="entry name" value="Ribonuclease H-like superfamily/Ribonuclease H"/>
    <property type="match status" value="1"/>
</dbReference>
<accession>A0A0L7RAI6</accession>
<dbReference type="InterPro" id="IPR036397">
    <property type="entry name" value="RNaseH_sf"/>
</dbReference>
<dbReference type="EMBL" id="KQ414618">
    <property type="protein sequence ID" value="KOC67850.1"/>
    <property type="molecule type" value="Genomic_DNA"/>
</dbReference>
<name>A0A0L7RAI6_9HYME</name>
<reference evidence="1 2" key="1">
    <citation type="submission" date="2015-07" db="EMBL/GenBank/DDBJ databases">
        <title>The genome of Habropoda laboriosa.</title>
        <authorList>
            <person name="Pan H."/>
            <person name="Kapheim K."/>
        </authorList>
    </citation>
    <scope>NUCLEOTIDE SEQUENCE [LARGE SCALE GENOMIC DNA]</scope>
    <source>
        <strain evidence="1">0110345459</strain>
    </source>
</reference>
<dbReference type="GO" id="GO:0008168">
    <property type="term" value="F:methyltransferase activity"/>
    <property type="evidence" value="ECO:0007669"/>
    <property type="project" value="UniProtKB-KW"/>
</dbReference>
<dbReference type="PANTHER" id="PTHR46060">
    <property type="entry name" value="MARINER MOS1 TRANSPOSASE-LIKE PROTEIN"/>
    <property type="match status" value="1"/>
</dbReference>
<proteinExistence type="predicted"/>
<organism evidence="1 2">
    <name type="scientific">Habropoda laboriosa</name>
    <dbReference type="NCBI Taxonomy" id="597456"/>
    <lineage>
        <taxon>Eukaryota</taxon>
        <taxon>Metazoa</taxon>
        <taxon>Ecdysozoa</taxon>
        <taxon>Arthropoda</taxon>
        <taxon>Hexapoda</taxon>
        <taxon>Insecta</taxon>
        <taxon>Pterygota</taxon>
        <taxon>Neoptera</taxon>
        <taxon>Endopterygota</taxon>
        <taxon>Hymenoptera</taxon>
        <taxon>Apocrita</taxon>
        <taxon>Aculeata</taxon>
        <taxon>Apoidea</taxon>
        <taxon>Anthophila</taxon>
        <taxon>Apidae</taxon>
        <taxon>Habropoda</taxon>
    </lineage>
</organism>
<keyword evidence="1" id="KW-0808">Transferase</keyword>
<gene>
    <name evidence="1" type="ORF">WH47_12180</name>
</gene>
<dbReference type="STRING" id="597456.A0A0L7RAI6"/>
<dbReference type="PANTHER" id="PTHR46060:SF3">
    <property type="entry name" value="PROTEIN GVQW3"/>
    <property type="match status" value="1"/>
</dbReference>
<sequence>LSRFDILFHRDNVRQHASKTTIERIKQLQRPPYSPDLTPFDYHLLHNFFTCKNFQNADHLKSILDQFFNSTDKNFFEKRIKPLPIK</sequence>
<dbReference type="InterPro" id="IPR052709">
    <property type="entry name" value="Transposase-MT_Hybrid"/>
</dbReference>